<keyword evidence="2" id="KW-0812">Transmembrane</keyword>
<feature type="transmembrane region" description="Helical" evidence="2">
    <location>
        <begin position="55"/>
        <end position="75"/>
    </location>
</feature>
<reference evidence="3 4" key="1">
    <citation type="submission" date="2018-10" db="EMBL/GenBank/DDBJ databases">
        <title>An updated phylogeny of the Alphaproteobacteria reveals that the parasitic Rickettsiales and Holosporales have independent origins.</title>
        <authorList>
            <person name="Munoz-Gomez S.A."/>
            <person name="Hess S."/>
            <person name="Burger G."/>
            <person name="Lang B.F."/>
            <person name="Susko E."/>
            <person name="Slamovits C.H."/>
            <person name="Roger A.J."/>
        </authorList>
    </citation>
    <scope>NUCLEOTIDE SEQUENCE [LARGE SCALE GENOMIC DNA]</scope>
    <source>
        <strain evidence="3">HOLO01</strain>
    </source>
</reference>
<evidence type="ECO:0000256" key="2">
    <source>
        <dbReference type="SAM" id="Phobius"/>
    </source>
</evidence>
<keyword evidence="4" id="KW-1185">Reference proteome</keyword>
<evidence type="ECO:0000313" key="3">
    <source>
        <dbReference type="EMBL" id="RZI45868.1"/>
    </source>
</evidence>
<dbReference type="RefSeq" id="WP_130154120.1">
    <property type="nucleotide sequence ID" value="NZ_SCFB01000006.1"/>
</dbReference>
<dbReference type="Proteomes" id="UP000293550">
    <property type="component" value="Unassembled WGS sequence"/>
</dbReference>
<evidence type="ECO:0000256" key="1">
    <source>
        <dbReference type="SAM" id="MobiDB-lite"/>
    </source>
</evidence>
<accession>A0A4Q7DHT9</accession>
<name>A0A4Q7DHT9_9PROT</name>
<gene>
    <name evidence="3" type="ORF">EQU50_05400</name>
</gene>
<keyword evidence="2" id="KW-0472">Membrane</keyword>
<organism evidence="3 4">
    <name type="scientific">Candidatus Finniella inopinata</name>
    <dbReference type="NCBI Taxonomy" id="1696036"/>
    <lineage>
        <taxon>Bacteria</taxon>
        <taxon>Pseudomonadati</taxon>
        <taxon>Pseudomonadota</taxon>
        <taxon>Alphaproteobacteria</taxon>
        <taxon>Holosporales</taxon>
        <taxon>Candidatus Paracaedibacteraceae</taxon>
        <taxon>Candidatus Finniella</taxon>
    </lineage>
</organism>
<keyword evidence="2" id="KW-1133">Transmembrane helix</keyword>
<comment type="caution">
    <text evidence="3">The sequence shown here is derived from an EMBL/GenBank/DDBJ whole genome shotgun (WGS) entry which is preliminary data.</text>
</comment>
<sequence>MSEDSDNKVIPFRARRPRTNRETPPSNEPSANEYGELDIVSESSPSGRFSRTQRFFYTMVALLLVLAVLLTGFYIP</sequence>
<proteinExistence type="predicted"/>
<protein>
    <submittedName>
        <fullName evidence="3">Uncharacterized protein</fullName>
    </submittedName>
</protein>
<evidence type="ECO:0000313" key="4">
    <source>
        <dbReference type="Proteomes" id="UP000293550"/>
    </source>
</evidence>
<dbReference type="EMBL" id="SCFB01000006">
    <property type="protein sequence ID" value="RZI45868.1"/>
    <property type="molecule type" value="Genomic_DNA"/>
</dbReference>
<feature type="region of interest" description="Disordered" evidence="1">
    <location>
        <begin position="1"/>
        <end position="47"/>
    </location>
</feature>
<dbReference type="AlphaFoldDB" id="A0A4Q7DHT9"/>